<dbReference type="Proteomes" id="UP001363151">
    <property type="component" value="Unassembled WGS sequence"/>
</dbReference>
<feature type="compositionally biased region" description="Low complexity" evidence="1">
    <location>
        <begin position="1"/>
        <end position="19"/>
    </location>
</feature>
<accession>A0ABR1G1K6</accession>
<sequence length="265" mass="27888">MAALEQSSSSTETDEQSSSNAAPIPWFCCSDGNHWPLAERLVAQLGGEASPFAPSCRRVEDLGGLPGRAAGGLPVQDFKLRELERLCGAARCPFFAWSDASACSRSGRSTRARGAAAAAAVAAARGVCASGREEMAATKRLDQKVLNQIVLRGGAPVRIARLDAAVWASSNAAPPPLGSCSCITRTSRSTSSGGRARIRRRSSPSSSLCVVYGCVLMLEIRTRSPSGTRGSRGFGLMRASTATARHFPAAERDAGEAKLETLRYR</sequence>
<reference evidence="2 3" key="1">
    <citation type="submission" date="2024-03" db="EMBL/GenBank/DDBJ databases">
        <title>Aureococcus anophagefferens CCMP1851 and Kratosvirus quantuckense: Draft genome of a second virus-susceptible host strain in the model system.</title>
        <authorList>
            <person name="Chase E."/>
            <person name="Truchon A.R."/>
            <person name="Schepens W."/>
            <person name="Wilhelm S.W."/>
        </authorList>
    </citation>
    <scope>NUCLEOTIDE SEQUENCE [LARGE SCALE GENOMIC DNA]</scope>
    <source>
        <strain evidence="2 3">CCMP1851</strain>
    </source>
</reference>
<evidence type="ECO:0000256" key="1">
    <source>
        <dbReference type="SAM" id="MobiDB-lite"/>
    </source>
</evidence>
<proteinExistence type="predicted"/>
<dbReference type="EMBL" id="JBBJCI010000145">
    <property type="protein sequence ID" value="KAK7242337.1"/>
    <property type="molecule type" value="Genomic_DNA"/>
</dbReference>
<evidence type="ECO:0000313" key="2">
    <source>
        <dbReference type="EMBL" id="KAK7242337.1"/>
    </source>
</evidence>
<organism evidence="2 3">
    <name type="scientific">Aureococcus anophagefferens</name>
    <name type="common">Harmful bloom alga</name>
    <dbReference type="NCBI Taxonomy" id="44056"/>
    <lineage>
        <taxon>Eukaryota</taxon>
        <taxon>Sar</taxon>
        <taxon>Stramenopiles</taxon>
        <taxon>Ochrophyta</taxon>
        <taxon>Pelagophyceae</taxon>
        <taxon>Pelagomonadales</taxon>
        <taxon>Pelagomonadaceae</taxon>
        <taxon>Aureococcus</taxon>
    </lineage>
</organism>
<name>A0ABR1G1K6_AURAN</name>
<feature type="region of interest" description="Disordered" evidence="1">
    <location>
        <begin position="1"/>
        <end position="20"/>
    </location>
</feature>
<keyword evidence="3" id="KW-1185">Reference proteome</keyword>
<evidence type="ECO:0000313" key="3">
    <source>
        <dbReference type="Proteomes" id="UP001363151"/>
    </source>
</evidence>
<gene>
    <name evidence="2" type="ORF">SO694_00012039</name>
</gene>
<protein>
    <submittedName>
        <fullName evidence="2">Uncharacterized protein</fullName>
    </submittedName>
</protein>
<comment type="caution">
    <text evidence="2">The sequence shown here is derived from an EMBL/GenBank/DDBJ whole genome shotgun (WGS) entry which is preliminary data.</text>
</comment>